<feature type="transmembrane region" description="Helical" evidence="5">
    <location>
        <begin position="370"/>
        <end position="390"/>
    </location>
</feature>
<evidence type="ECO:0000256" key="4">
    <source>
        <dbReference type="ARBA" id="ARBA00023136"/>
    </source>
</evidence>
<dbReference type="InterPro" id="IPR002797">
    <property type="entry name" value="Polysacc_synth"/>
</dbReference>
<proteinExistence type="predicted"/>
<evidence type="ECO:0000256" key="2">
    <source>
        <dbReference type="ARBA" id="ARBA00022692"/>
    </source>
</evidence>
<comment type="subcellular location">
    <subcellularLocation>
        <location evidence="1">Membrane</location>
        <topology evidence="1">Multi-pass membrane protein</topology>
    </subcellularLocation>
</comment>
<accession>A0ABT8RGI8</accession>
<feature type="transmembrane region" description="Helical" evidence="5">
    <location>
        <begin position="396"/>
        <end position="416"/>
    </location>
</feature>
<dbReference type="PANTHER" id="PTHR43424">
    <property type="entry name" value="LOCUS PUTATIVE PROTEIN 1-RELATED"/>
    <property type="match status" value="1"/>
</dbReference>
<evidence type="ECO:0000313" key="7">
    <source>
        <dbReference type="Proteomes" id="UP001168528"/>
    </source>
</evidence>
<dbReference type="Pfam" id="PF01943">
    <property type="entry name" value="Polysacc_synt"/>
    <property type="match status" value="1"/>
</dbReference>
<dbReference type="RefSeq" id="WP_302042016.1">
    <property type="nucleotide sequence ID" value="NZ_JAUKPO010000047.1"/>
</dbReference>
<gene>
    <name evidence="6" type="ORF">Q0590_33390</name>
</gene>
<evidence type="ECO:0000256" key="5">
    <source>
        <dbReference type="SAM" id="Phobius"/>
    </source>
</evidence>
<keyword evidence="4 5" id="KW-0472">Membrane</keyword>
<feature type="transmembrane region" description="Helical" evidence="5">
    <location>
        <begin position="308"/>
        <end position="331"/>
    </location>
</feature>
<sequence>MYSYSKLISQGKTIFKENTNIRKYLFNTSWLFFERITRMVLGLFIGVWIARYLGPERFGLLSYAQSFVGLFGAIATLGLDNIVIRGLIKGNIQKEVLLGTAFIMKLIGSFFCLTFLFVAINLTPNDAYTKLLVLIVGSSTIVQSFNVIDFHFQSKVQSKYVVYAHFLMIIVGTPIKLALLIYEAPLEYFAATNVLESALTSVGLIYFYKQQKMSFRNWKFSKPVAISLLKESWPLIFSSISIYISLRIDQVMLKNMLNETSVGFYAVGVKLAEVFNFIPMLICQSIYPKIIEIDVQKERQKIIYIIRYVFLLLVGFAIVVNIMSYFAIYYLYGQEYLPSKVVVDFLIWSVPVTYLNMINNQLLLKLNKNITILSRQLSLAAINICFNLILIPRFGIMGAALATLCADICVFFFELFSPSRRWIFYLKAQAVSFIPFK</sequence>
<comment type="caution">
    <text evidence="6">The sequence shown here is derived from an EMBL/GenBank/DDBJ whole genome shotgun (WGS) entry which is preliminary data.</text>
</comment>
<evidence type="ECO:0000256" key="3">
    <source>
        <dbReference type="ARBA" id="ARBA00022989"/>
    </source>
</evidence>
<reference evidence="6" key="1">
    <citation type="submission" date="2023-07" db="EMBL/GenBank/DDBJ databases">
        <title>The genome sequence of Rhodocytophaga aerolata KACC 12507.</title>
        <authorList>
            <person name="Zhang X."/>
        </authorList>
    </citation>
    <scope>NUCLEOTIDE SEQUENCE</scope>
    <source>
        <strain evidence="6">KACC 12507</strain>
    </source>
</reference>
<keyword evidence="2 5" id="KW-0812">Transmembrane</keyword>
<feature type="transmembrane region" description="Helical" evidence="5">
    <location>
        <begin position="96"/>
        <end position="122"/>
    </location>
</feature>
<feature type="transmembrane region" description="Helical" evidence="5">
    <location>
        <begin position="128"/>
        <end position="148"/>
    </location>
</feature>
<keyword evidence="3 5" id="KW-1133">Transmembrane helix</keyword>
<evidence type="ECO:0000256" key="1">
    <source>
        <dbReference type="ARBA" id="ARBA00004141"/>
    </source>
</evidence>
<protein>
    <submittedName>
        <fullName evidence="6">Flippase</fullName>
    </submittedName>
</protein>
<keyword evidence="7" id="KW-1185">Reference proteome</keyword>
<dbReference type="CDD" id="cd13128">
    <property type="entry name" value="MATE_Wzx_like"/>
    <property type="match status" value="1"/>
</dbReference>
<dbReference type="EMBL" id="JAUKPO010000047">
    <property type="protein sequence ID" value="MDO1451216.1"/>
    <property type="molecule type" value="Genomic_DNA"/>
</dbReference>
<evidence type="ECO:0000313" key="6">
    <source>
        <dbReference type="EMBL" id="MDO1451216.1"/>
    </source>
</evidence>
<feature type="transmembrane region" description="Helical" evidence="5">
    <location>
        <begin position="36"/>
        <end position="54"/>
    </location>
</feature>
<dbReference type="PANTHER" id="PTHR43424:SF1">
    <property type="entry name" value="LOCUS PUTATIVE PROTEIN 1-RELATED"/>
    <property type="match status" value="1"/>
</dbReference>
<feature type="transmembrane region" description="Helical" evidence="5">
    <location>
        <begin position="337"/>
        <end position="358"/>
    </location>
</feature>
<name>A0ABT8RGI8_9BACT</name>
<feature type="transmembrane region" description="Helical" evidence="5">
    <location>
        <begin position="160"/>
        <end position="182"/>
    </location>
</feature>
<organism evidence="6 7">
    <name type="scientific">Rhodocytophaga aerolata</name>
    <dbReference type="NCBI Taxonomy" id="455078"/>
    <lineage>
        <taxon>Bacteria</taxon>
        <taxon>Pseudomonadati</taxon>
        <taxon>Bacteroidota</taxon>
        <taxon>Cytophagia</taxon>
        <taxon>Cytophagales</taxon>
        <taxon>Rhodocytophagaceae</taxon>
        <taxon>Rhodocytophaga</taxon>
    </lineage>
</organism>
<dbReference type="InterPro" id="IPR052556">
    <property type="entry name" value="PolySynth_Transporter"/>
</dbReference>
<dbReference type="Proteomes" id="UP001168528">
    <property type="component" value="Unassembled WGS sequence"/>
</dbReference>
<feature type="transmembrane region" description="Helical" evidence="5">
    <location>
        <begin position="60"/>
        <end position="84"/>
    </location>
</feature>
<feature type="transmembrane region" description="Helical" evidence="5">
    <location>
        <begin position="188"/>
        <end position="208"/>
    </location>
</feature>